<dbReference type="OrthoDB" id="8676767at2759"/>
<gene>
    <name evidence="1" type="ORF">EYF80_018706</name>
</gene>
<evidence type="ECO:0000313" key="1">
    <source>
        <dbReference type="EMBL" id="TNN71045.1"/>
    </source>
</evidence>
<proteinExistence type="predicted"/>
<keyword evidence="2" id="KW-1185">Reference proteome</keyword>
<accession>A0A4Z2I0D4</accession>
<comment type="caution">
    <text evidence="1">The sequence shown here is derived from an EMBL/GenBank/DDBJ whole genome shotgun (WGS) entry which is preliminary data.</text>
</comment>
<reference evidence="1 2" key="1">
    <citation type="submission" date="2019-03" db="EMBL/GenBank/DDBJ databases">
        <title>First draft genome of Liparis tanakae, snailfish: a comprehensive survey of snailfish specific genes.</title>
        <authorList>
            <person name="Kim W."/>
            <person name="Song I."/>
            <person name="Jeong J.-H."/>
            <person name="Kim D."/>
            <person name="Kim S."/>
            <person name="Ryu S."/>
            <person name="Song J.Y."/>
            <person name="Lee S.K."/>
        </authorList>
    </citation>
    <scope>NUCLEOTIDE SEQUENCE [LARGE SCALE GENOMIC DNA]</scope>
    <source>
        <tissue evidence="1">Muscle</tissue>
    </source>
</reference>
<evidence type="ECO:0000313" key="2">
    <source>
        <dbReference type="Proteomes" id="UP000314294"/>
    </source>
</evidence>
<organism evidence="1 2">
    <name type="scientific">Liparis tanakae</name>
    <name type="common">Tanaka's snailfish</name>
    <dbReference type="NCBI Taxonomy" id="230148"/>
    <lineage>
        <taxon>Eukaryota</taxon>
        <taxon>Metazoa</taxon>
        <taxon>Chordata</taxon>
        <taxon>Craniata</taxon>
        <taxon>Vertebrata</taxon>
        <taxon>Euteleostomi</taxon>
        <taxon>Actinopterygii</taxon>
        <taxon>Neopterygii</taxon>
        <taxon>Teleostei</taxon>
        <taxon>Neoteleostei</taxon>
        <taxon>Acanthomorphata</taxon>
        <taxon>Eupercaria</taxon>
        <taxon>Perciformes</taxon>
        <taxon>Cottioidei</taxon>
        <taxon>Cottales</taxon>
        <taxon>Liparidae</taxon>
        <taxon>Liparis</taxon>
    </lineage>
</organism>
<dbReference type="Proteomes" id="UP000314294">
    <property type="component" value="Unassembled WGS sequence"/>
</dbReference>
<name>A0A4Z2I0D4_9TELE</name>
<sequence>MGTCEARGSSSVEIAVLLAAKQKEPIRPACGELRKQLIFTIKDSSPLSCGGYHLLCTLYRGRK</sequence>
<dbReference type="AlphaFoldDB" id="A0A4Z2I0D4"/>
<protein>
    <submittedName>
        <fullName evidence="1">Uncharacterized protein</fullName>
    </submittedName>
</protein>
<dbReference type="EMBL" id="SRLO01000155">
    <property type="protein sequence ID" value="TNN71045.1"/>
    <property type="molecule type" value="Genomic_DNA"/>
</dbReference>